<gene>
    <name evidence="4" type="primary">prsT</name>
    <name evidence="4" type="ORF">RI845_18230</name>
</gene>
<dbReference type="SUPFAM" id="SSF48452">
    <property type="entry name" value="TPR-like"/>
    <property type="match status" value="4"/>
</dbReference>
<dbReference type="SMART" id="SM00028">
    <property type="entry name" value="TPR"/>
    <property type="match status" value="7"/>
</dbReference>
<dbReference type="InterPro" id="IPR051685">
    <property type="entry name" value="Ycf3/AcsC/BcsC/TPR_MFPF"/>
</dbReference>
<evidence type="ECO:0000256" key="2">
    <source>
        <dbReference type="ARBA" id="ARBA00022803"/>
    </source>
</evidence>
<protein>
    <submittedName>
        <fullName evidence="4">PEP-CTERM system TPR-repeat protein PrsT</fullName>
    </submittedName>
</protein>
<dbReference type="InterPro" id="IPR014266">
    <property type="entry name" value="PEP-CTERM_TPR_PrsT"/>
</dbReference>
<dbReference type="EMBL" id="CP134146">
    <property type="protein sequence ID" value="WNC68443.1"/>
    <property type="molecule type" value="Genomic_DNA"/>
</dbReference>
<dbReference type="InterPro" id="IPR019734">
    <property type="entry name" value="TPR_rpt"/>
</dbReference>
<keyword evidence="5" id="KW-1185">Reference proteome</keyword>
<name>A0ABY9TJL6_9GAMM</name>
<dbReference type="PROSITE" id="PS50005">
    <property type="entry name" value="TPR"/>
    <property type="match status" value="1"/>
</dbReference>
<dbReference type="Gene3D" id="1.25.40.10">
    <property type="entry name" value="Tetratricopeptide repeat domain"/>
    <property type="match status" value="3"/>
</dbReference>
<dbReference type="PANTHER" id="PTHR44943">
    <property type="entry name" value="CELLULOSE SYNTHASE OPERON PROTEIN C"/>
    <property type="match status" value="1"/>
</dbReference>
<evidence type="ECO:0000313" key="4">
    <source>
        <dbReference type="EMBL" id="WNC68443.1"/>
    </source>
</evidence>
<organism evidence="4 5">
    <name type="scientific">Thalassotalea nanhaiensis</name>
    <dbReference type="NCBI Taxonomy" id="3065648"/>
    <lineage>
        <taxon>Bacteria</taxon>
        <taxon>Pseudomonadati</taxon>
        <taxon>Pseudomonadota</taxon>
        <taxon>Gammaproteobacteria</taxon>
        <taxon>Alteromonadales</taxon>
        <taxon>Colwelliaceae</taxon>
        <taxon>Thalassotalea</taxon>
    </lineage>
</organism>
<reference evidence="5" key="1">
    <citation type="submission" date="2023-09" db="EMBL/GenBank/DDBJ databases">
        <authorList>
            <person name="Li S."/>
            <person name="Li X."/>
            <person name="Zhang C."/>
            <person name="Zhao Z."/>
        </authorList>
    </citation>
    <scope>NUCLEOTIDE SEQUENCE [LARGE SCALE GENOMIC DNA]</scope>
    <source>
        <strain evidence="5">SQ345</strain>
    </source>
</reference>
<accession>A0ABY9TJL6</accession>
<dbReference type="NCBIfam" id="TIGR02917">
    <property type="entry name" value="PEP_TPR_lipo"/>
    <property type="match status" value="1"/>
</dbReference>
<proteinExistence type="predicted"/>
<keyword evidence="2 3" id="KW-0802">TPR repeat</keyword>
<evidence type="ECO:0000313" key="5">
    <source>
        <dbReference type="Proteomes" id="UP001248581"/>
    </source>
</evidence>
<dbReference type="PANTHER" id="PTHR44943:SF8">
    <property type="entry name" value="TPR REPEAT-CONTAINING PROTEIN MJ0263"/>
    <property type="match status" value="1"/>
</dbReference>
<feature type="repeat" description="TPR" evidence="3">
    <location>
        <begin position="833"/>
        <end position="866"/>
    </location>
</feature>
<dbReference type="PROSITE" id="PS51257">
    <property type="entry name" value="PROKAR_LIPOPROTEIN"/>
    <property type="match status" value="1"/>
</dbReference>
<evidence type="ECO:0000256" key="3">
    <source>
        <dbReference type="PROSITE-ProRule" id="PRU00339"/>
    </source>
</evidence>
<dbReference type="Pfam" id="PF14559">
    <property type="entry name" value="TPR_19"/>
    <property type="match status" value="2"/>
</dbReference>
<dbReference type="InterPro" id="IPR011990">
    <property type="entry name" value="TPR-like_helical_dom_sf"/>
</dbReference>
<keyword evidence="1" id="KW-0677">Repeat</keyword>
<sequence>MNNKIVFIIISVFLFACSQQKSADEYKVAASEFISSKDYQSAIIELKNAIQQQPDDGKSRFLLAKSYLHTGDSSGAKKEFLRSLELNFDANLVVPLLIRSDLILGDRNSLLEHLNLIVQLNFEGQVEANAIAGIGLTILGDTQNGMPLLSQVLAHEPNENFYYQLAKGWVAANNDQVDEAIVLTKGLMERDSEFLDAKLVYANLNMLAKNHDVALLEFKAYLEVFPTNYLVKLSFISALMKAEKYTEAESETDKLLNRFPASSIANETKAELTLRESKYKEAAEYAGIALTNQPSLFKANLIAGIGHYKSNNIEMAFHHLSAIEKQMAPNHFGAQLLAIVRLQLGYTQEAITTIDAIDDINEKDFNLLANASLALIRTGEVTKAKEYINKMDDIDIENAANLSRRGTFKLSLNDFSGIEDLQQAIDIDPSYDKARLALLYNYLQKNEFDKAMTVANEWINQFPDKDSGYLAQGLVWRKQNMLTQAEASFKKALVKDSESVGGLFNLALLDMKANKLEAAYNRLTQLLSINENHLASIDLLVSLANKFDDKQKVTKFLATKSSIVFKVAQAKAMENVGQRTQAVEFLKELANEANDNPAYLAVYAKMALRASDYAAAEGLFNKLILRTPNALPAYTGLLYALEAQQKYQQAYTEVKKTQQKFPLNKNLLLFEVNYLIFSKSFDRAGEVLASVRPGDVDQNLYFGVNNLYYQGKGDFEAAKPYAMQLHQLNPDLANSFMYAKLLQRLNETQLAIKVVNSALQEYGSNLPLENLLAELNVEEDPHQSLVFYQKLAEERPDNVIVLNNLAWSAIQAGEYQLGLDTAKKAANLAPEQPQVLDTLAVAHMKMKEYAAAEKLLIQAQEIDPKNQEIMLHYAQLLIYLNRMDDSRAVLAMINDGPEKRQVEQLLVD</sequence>
<dbReference type="RefSeq" id="WP_348387599.1">
    <property type="nucleotide sequence ID" value="NZ_CP134146.1"/>
</dbReference>
<evidence type="ECO:0000256" key="1">
    <source>
        <dbReference type="ARBA" id="ARBA00022737"/>
    </source>
</evidence>
<dbReference type="Proteomes" id="UP001248581">
    <property type="component" value="Chromosome"/>
</dbReference>